<evidence type="ECO:0000313" key="1">
    <source>
        <dbReference type="EMBL" id="AIS92488.1"/>
    </source>
</evidence>
<keyword evidence="1" id="KW-0413">Isomerase</keyword>
<gene>
    <name evidence="1" type="primary">DXPR</name>
</gene>
<dbReference type="GO" id="GO:0016853">
    <property type="term" value="F:isomerase activity"/>
    <property type="evidence" value="ECO:0007669"/>
    <property type="project" value="UniProtKB-KW"/>
</dbReference>
<organism evidence="1">
    <name type="scientific">Aconitum heterophyllum</name>
    <dbReference type="NCBI Taxonomy" id="279769"/>
    <lineage>
        <taxon>Eukaryota</taxon>
        <taxon>Viridiplantae</taxon>
        <taxon>Streptophyta</taxon>
        <taxon>Embryophyta</taxon>
        <taxon>Tracheophyta</taxon>
        <taxon>Spermatophyta</taxon>
        <taxon>Magnoliopsida</taxon>
        <taxon>Ranunculales</taxon>
        <taxon>Ranunculaceae</taxon>
        <taxon>Ranunculoideae</taxon>
        <taxon>Delphinieae</taxon>
        <taxon>Aconitum</taxon>
    </lineage>
</organism>
<dbReference type="AlphaFoldDB" id="A0A097DBJ8"/>
<feature type="non-terminal residue" evidence="1">
    <location>
        <position position="166"/>
    </location>
</feature>
<feature type="non-terminal residue" evidence="1">
    <location>
        <position position="1"/>
    </location>
</feature>
<dbReference type="EMBL" id="KF961200">
    <property type="protein sequence ID" value="AIS92488.1"/>
    <property type="molecule type" value="Genomic_DNA"/>
</dbReference>
<protein>
    <submittedName>
        <fullName evidence="1">1-deoxy-D-xylulose 5-phosphate reductoisomerase</fullName>
    </submittedName>
</protein>
<name>A0A097DBJ8_9MAGN</name>
<sequence length="166" mass="19447">EQSGNQEVAYFCCVLTMGTRGVKKNSPSRFFFYWPLTCKYFTQPNLHIYYYIIQRLSILTGICFWELCKKVCVGPKDKKELTLEICIYAYIGYEIKDYGGSTKGGSFCSRRVIRAGSGSTQARNSWRARNYGRSSSRCCCYWNRWLCWSYCCCQSWKRHCFGQRDA</sequence>
<reference evidence="1" key="1">
    <citation type="journal article" date="2014" name="Phytochemistry">
        <title>Multiple genes of mevalonate and non-mevalonate pathways contribute to high aconites content in an endangered medicinal herb, Aconitum heterophyllum Wall.</title>
        <authorList>
            <person name="Malhotra N."/>
            <person name="Kumar V."/>
            <person name="Sood H."/>
            <person name="Singh T.R."/>
            <person name="Chauhan R.S."/>
        </authorList>
    </citation>
    <scope>NUCLEOTIDE SEQUENCE</scope>
    <source>
        <tissue evidence="1">Leaf</tissue>
    </source>
</reference>
<proteinExistence type="predicted"/>
<accession>A0A097DBJ8</accession>